<reference evidence="11 12" key="1">
    <citation type="journal article" date="2015" name="Fungal Genet. Biol.">
        <title>Evolution of novel wood decay mechanisms in Agaricales revealed by the genome sequences of Fistulina hepatica and Cylindrobasidium torrendii.</title>
        <authorList>
            <person name="Floudas D."/>
            <person name="Held B.W."/>
            <person name="Riley R."/>
            <person name="Nagy L.G."/>
            <person name="Koehler G."/>
            <person name="Ransdell A.S."/>
            <person name="Younus H."/>
            <person name="Chow J."/>
            <person name="Chiniquy J."/>
            <person name="Lipzen A."/>
            <person name="Tritt A."/>
            <person name="Sun H."/>
            <person name="Haridas S."/>
            <person name="LaButti K."/>
            <person name="Ohm R.A."/>
            <person name="Kues U."/>
            <person name="Blanchette R.A."/>
            <person name="Grigoriev I.V."/>
            <person name="Minto R.E."/>
            <person name="Hibbett D.S."/>
        </authorList>
    </citation>
    <scope>NUCLEOTIDE SEQUENCE [LARGE SCALE GENOMIC DNA]</scope>
    <source>
        <strain evidence="11 12">ATCC 64428</strain>
    </source>
</reference>
<evidence type="ECO:0000256" key="9">
    <source>
        <dbReference type="ARBA" id="ARBA00023224"/>
    </source>
</evidence>
<dbReference type="PRINTS" id="PR00899">
    <property type="entry name" value="GPCRSTE3"/>
</dbReference>
<dbReference type="Proteomes" id="UP000054144">
    <property type="component" value="Unassembled WGS sequence"/>
</dbReference>
<dbReference type="OrthoDB" id="2874149at2759"/>
<evidence type="ECO:0000313" key="11">
    <source>
        <dbReference type="EMBL" id="KIY50165.1"/>
    </source>
</evidence>
<keyword evidence="4 10" id="KW-0812">Transmembrane</keyword>
<dbReference type="Pfam" id="PF02076">
    <property type="entry name" value="STE3"/>
    <property type="match status" value="1"/>
</dbReference>
<evidence type="ECO:0000256" key="5">
    <source>
        <dbReference type="ARBA" id="ARBA00022989"/>
    </source>
</evidence>
<evidence type="ECO:0000256" key="10">
    <source>
        <dbReference type="SAM" id="Phobius"/>
    </source>
</evidence>
<evidence type="ECO:0000256" key="3">
    <source>
        <dbReference type="ARBA" id="ARBA00022507"/>
    </source>
</evidence>
<dbReference type="AlphaFoldDB" id="A0A0D7AIK6"/>
<dbReference type="GO" id="GO:0000750">
    <property type="term" value="P:pheromone-dependent signal transduction involved in conjugation with cellular fusion"/>
    <property type="evidence" value="ECO:0007669"/>
    <property type="project" value="TreeGrafter"/>
</dbReference>
<proteinExistence type="inferred from homology"/>
<feature type="transmembrane region" description="Helical" evidence="10">
    <location>
        <begin position="156"/>
        <end position="176"/>
    </location>
</feature>
<protein>
    <submittedName>
        <fullName evidence="11">STE3-domain-containing protein</fullName>
    </submittedName>
</protein>
<dbReference type="InterPro" id="IPR001499">
    <property type="entry name" value="GPCR_STE3"/>
</dbReference>
<evidence type="ECO:0000256" key="2">
    <source>
        <dbReference type="ARBA" id="ARBA00011085"/>
    </source>
</evidence>
<evidence type="ECO:0000256" key="8">
    <source>
        <dbReference type="ARBA" id="ARBA00023170"/>
    </source>
</evidence>
<feature type="transmembrane region" description="Helical" evidence="10">
    <location>
        <begin position="108"/>
        <end position="131"/>
    </location>
</feature>
<keyword evidence="3" id="KW-0589">Pheromone response</keyword>
<evidence type="ECO:0000256" key="4">
    <source>
        <dbReference type="ARBA" id="ARBA00022692"/>
    </source>
</evidence>
<comment type="similarity">
    <text evidence="2">Belongs to the G-protein coupled receptor 4 family.</text>
</comment>
<keyword evidence="5 10" id="KW-1133">Transmembrane helix</keyword>
<dbReference type="PANTHER" id="PTHR28097">
    <property type="entry name" value="PHEROMONE A FACTOR RECEPTOR"/>
    <property type="match status" value="1"/>
</dbReference>
<accession>A0A0D7AIK6</accession>
<dbReference type="GO" id="GO:0004932">
    <property type="term" value="F:mating-type factor pheromone receptor activity"/>
    <property type="evidence" value="ECO:0007669"/>
    <property type="project" value="InterPro"/>
</dbReference>
<keyword evidence="8" id="KW-0675">Receptor</keyword>
<organism evidence="11 12">
    <name type="scientific">Fistulina hepatica ATCC 64428</name>
    <dbReference type="NCBI Taxonomy" id="1128425"/>
    <lineage>
        <taxon>Eukaryota</taxon>
        <taxon>Fungi</taxon>
        <taxon>Dikarya</taxon>
        <taxon>Basidiomycota</taxon>
        <taxon>Agaricomycotina</taxon>
        <taxon>Agaricomycetes</taxon>
        <taxon>Agaricomycetidae</taxon>
        <taxon>Agaricales</taxon>
        <taxon>Fistulinaceae</taxon>
        <taxon>Fistulina</taxon>
    </lineage>
</organism>
<dbReference type="EMBL" id="KN881676">
    <property type="protein sequence ID" value="KIY50165.1"/>
    <property type="molecule type" value="Genomic_DNA"/>
</dbReference>
<name>A0A0D7AIK6_9AGAR</name>
<keyword evidence="12" id="KW-1185">Reference proteome</keyword>
<evidence type="ECO:0000256" key="1">
    <source>
        <dbReference type="ARBA" id="ARBA00004141"/>
    </source>
</evidence>
<dbReference type="PANTHER" id="PTHR28097:SF1">
    <property type="entry name" value="PHEROMONE A FACTOR RECEPTOR"/>
    <property type="match status" value="1"/>
</dbReference>
<gene>
    <name evidence="11" type="ORF">FISHEDRAFT_71781</name>
</gene>
<evidence type="ECO:0000313" key="12">
    <source>
        <dbReference type="Proteomes" id="UP000054144"/>
    </source>
</evidence>
<dbReference type="GO" id="GO:0005886">
    <property type="term" value="C:plasma membrane"/>
    <property type="evidence" value="ECO:0007669"/>
    <property type="project" value="TreeGrafter"/>
</dbReference>
<keyword evidence="6" id="KW-0297">G-protein coupled receptor</keyword>
<sequence>MAWFIDGFVWYRSYANDSPHWCDFVGHFLVASQTAIPSASLCIARRIYWPSEKHLRGVRRIKIYREYVIDWLLGLFLPLLQIILQYIVQERRYYILEDLGCILLSSNVLLTYIIVMIPPLVFSAFSLGFCFGRNIDKVDAPTPIVYHSLLNRSTRLLILTALESVIAFTLGIYNIVSNASVEMGVFVSPQDTHANITQVESYSTEAWVQLPSASYLQLSRWTSVWSCLFAFLFLGFEREMLLPYIALCSRASATCHSGLAMLHSVRTRSTRASEPSRATSSSTELRTLPCISEPKYSQSWVSEGPEFLFIHPDRPLPDLPVHRP</sequence>
<evidence type="ECO:0000256" key="7">
    <source>
        <dbReference type="ARBA" id="ARBA00023136"/>
    </source>
</evidence>
<feature type="transmembrane region" description="Helical" evidence="10">
    <location>
        <begin position="68"/>
        <end position="88"/>
    </location>
</feature>
<evidence type="ECO:0000256" key="6">
    <source>
        <dbReference type="ARBA" id="ARBA00023040"/>
    </source>
</evidence>
<keyword evidence="7 10" id="KW-0472">Membrane</keyword>
<keyword evidence="9" id="KW-0807">Transducer</keyword>
<comment type="subcellular location">
    <subcellularLocation>
        <location evidence="1">Membrane</location>
        <topology evidence="1">Multi-pass membrane protein</topology>
    </subcellularLocation>
</comment>